<feature type="domain" description="TNase-like" evidence="1">
    <location>
        <begin position="13"/>
        <end position="148"/>
    </location>
</feature>
<name>A0A255XLN6_9PROT</name>
<gene>
    <name evidence="2" type="ORF">CHR90_15440</name>
</gene>
<dbReference type="SUPFAM" id="SSF50199">
    <property type="entry name" value="Staphylococcal nuclease"/>
    <property type="match status" value="1"/>
</dbReference>
<dbReference type="InterPro" id="IPR016071">
    <property type="entry name" value="Staphylococal_nuclease_OB-fold"/>
</dbReference>
<evidence type="ECO:0000313" key="3">
    <source>
        <dbReference type="Proteomes" id="UP000216361"/>
    </source>
</evidence>
<evidence type="ECO:0000313" key="2">
    <source>
        <dbReference type="EMBL" id="OYQ17355.1"/>
    </source>
</evidence>
<accession>A0A255XLN6</accession>
<comment type="caution">
    <text evidence="2">The sequence shown here is derived from an EMBL/GenBank/DDBJ whole genome shotgun (WGS) entry which is preliminary data.</text>
</comment>
<keyword evidence="3" id="KW-1185">Reference proteome</keyword>
<reference evidence="2 3" key="1">
    <citation type="submission" date="2017-07" db="EMBL/GenBank/DDBJ databases">
        <title>Elstera cyanobacteriorum sp. nov., a novel bacterium isolated from cyanobacterial aggregates in a eutrophic lake.</title>
        <authorList>
            <person name="Cai H."/>
        </authorList>
    </citation>
    <scope>NUCLEOTIDE SEQUENCE [LARGE SCALE GENOMIC DNA]</scope>
    <source>
        <strain evidence="2 3">TH019</strain>
    </source>
</reference>
<dbReference type="EMBL" id="NOXS01000034">
    <property type="protein sequence ID" value="OYQ17355.1"/>
    <property type="molecule type" value="Genomic_DNA"/>
</dbReference>
<organism evidence="2 3">
    <name type="scientific">Elstera cyanobacteriorum</name>
    <dbReference type="NCBI Taxonomy" id="2022747"/>
    <lineage>
        <taxon>Bacteria</taxon>
        <taxon>Pseudomonadati</taxon>
        <taxon>Pseudomonadota</taxon>
        <taxon>Alphaproteobacteria</taxon>
        <taxon>Rhodospirillales</taxon>
        <taxon>Rhodospirillaceae</taxon>
        <taxon>Elstera</taxon>
    </lineage>
</organism>
<proteinExistence type="predicted"/>
<dbReference type="PROSITE" id="PS50830">
    <property type="entry name" value="TNASE_3"/>
    <property type="match status" value="1"/>
</dbReference>
<protein>
    <recommendedName>
        <fullName evidence="1">TNase-like domain-containing protein</fullName>
    </recommendedName>
</protein>
<dbReference type="Gene3D" id="2.40.50.90">
    <property type="match status" value="1"/>
</dbReference>
<dbReference type="Proteomes" id="UP000216361">
    <property type="component" value="Unassembled WGS sequence"/>
</dbReference>
<evidence type="ECO:0000259" key="1">
    <source>
        <dbReference type="PROSITE" id="PS50830"/>
    </source>
</evidence>
<dbReference type="InterPro" id="IPR035437">
    <property type="entry name" value="SNase_OB-fold_sf"/>
</dbReference>
<sequence>MAAGVLVPGAGRAAAAGQVVSVEGGSLVLVDGRKLWLLGVLMPQAGATPELGEPGAAEVDAALAADAVGRAVELSAFMGPDRGGRFGAIVTLSGDQGSLNERLIRGGWGRVYLLPGLAKADDPGATLLPSLLRAEVAARAEGRGLWHYPAYRPRQAGAEDLWSARDRFHLVEGRVRRVMKRAGFGAELTLGEGRNALRVVIASPVGRALKAQGADPHDLDDAKLRVRGWLGLGGGLTITLERPEYLEKLP</sequence>
<dbReference type="AlphaFoldDB" id="A0A255XLN6"/>